<evidence type="ECO:0000256" key="5">
    <source>
        <dbReference type="ARBA" id="ARBA00022984"/>
    </source>
</evidence>
<keyword evidence="12" id="KW-1185">Reference proteome</keyword>
<evidence type="ECO:0000256" key="10">
    <source>
        <dbReference type="SAM" id="Phobius"/>
    </source>
</evidence>
<dbReference type="Pfam" id="PF03023">
    <property type="entry name" value="MurJ"/>
    <property type="match status" value="1"/>
</dbReference>
<evidence type="ECO:0000256" key="7">
    <source>
        <dbReference type="ARBA" id="ARBA00023136"/>
    </source>
</evidence>
<feature type="transmembrane region" description="Helical" evidence="10">
    <location>
        <begin position="136"/>
        <end position="156"/>
    </location>
</feature>
<comment type="subcellular location">
    <subcellularLocation>
        <location evidence="1">Cell membrane</location>
        <topology evidence="1">Multi-pass membrane protein</topology>
    </subcellularLocation>
</comment>
<evidence type="ECO:0000256" key="1">
    <source>
        <dbReference type="ARBA" id="ARBA00004651"/>
    </source>
</evidence>
<keyword evidence="6 10" id="KW-1133">Transmembrane helix</keyword>
<evidence type="ECO:0000256" key="9">
    <source>
        <dbReference type="ARBA" id="ARBA00061532"/>
    </source>
</evidence>
<keyword evidence="3 10" id="KW-0812">Transmembrane</keyword>
<comment type="similarity">
    <text evidence="9">Belongs to the MurJ/MviN family.</text>
</comment>
<feature type="transmembrane region" description="Helical" evidence="10">
    <location>
        <begin position="32"/>
        <end position="54"/>
    </location>
</feature>
<evidence type="ECO:0000256" key="4">
    <source>
        <dbReference type="ARBA" id="ARBA00022960"/>
    </source>
</evidence>
<gene>
    <name evidence="11" type="ORF">ISP14_02100</name>
</gene>
<accession>A0ABW8KBR3</accession>
<dbReference type="EMBL" id="JADIKL010000001">
    <property type="protein sequence ID" value="MFK2929573.1"/>
    <property type="molecule type" value="Genomic_DNA"/>
</dbReference>
<organism evidence="11 12">
    <name type="scientific">Dyella agri</name>
    <dbReference type="NCBI Taxonomy" id="1926869"/>
    <lineage>
        <taxon>Bacteria</taxon>
        <taxon>Pseudomonadati</taxon>
        <taxon>Pseudomonadota</taxon>
        <taxon>Gammaproteobacteria</taxon>
        <taxon>Lysobacterales</taxon>
        <taxon>Rhodanobacteraceae</taxon>
        <taxon>Dyella</taxon>
    </lineage>
</organism>
<evidence type="ECO:0000313" key="12">
    <source>
        <dbReference type="Proteomes" id="UP001620397"/>
    </source>
</evidence>
<dbReference type="PANTHER" id="PTHR30250:SF26">
    <property type="entry name" value="PSMA PROTEIN"/>
    <property type="match status" value="1"/>
</dbReference>
<evidence type="ECO:0000256" key="2">
    <source>
        <dbReference type="ARBA" id="ARBA00022475"/>
    </source>
</evidence>
<evidence type="ECO:0000256" key="6">
    <source>
        <dbReference type="ARBA" id="ARBA00022989"/>
    </source>
</evidence>
<feature type="transmembrane region" description="Helical" evidence="10">
    <location>
        <begin position="219"/>
        <end position="238"/>
    </location>
</feature>
<feature type="transmembrane region" description="Helical" evidence="10">
    <location>
        <begin position="66"/>
        <end position="90"/>
    </location>
</feature>
<evidence type="ECO:0000256" key="3">
    <source>
        <dbReference type="ARBA" id="ARBA00022692"/>
    </source>
</evidence>
<dbReference type="PANTHER" id="PTHR30250">
    <property type="entry name" value="PST FAMILY PREDICTED COLANIC ACID TRANSPORTER"/>
    <property type="match status" value="1"/>
</dbReference>
<keyword evidence="2" id="KW-1003">Cell membrane</keyword>
<sequence length="418" mass="46479">MFFAVALFGGGLLFLSAHWVGGHWLKVRSLPLSEVALCLQMIAIIVALRWMGGLYRGAVTGAERQVWLSVFTSLVATLRFVAVVPVLVYVSAAPTVFFGFQLGTAVFETVGLMWMTGRLLPQVTHSQKLTWDWTPLKPVLGFALTIAFTSTVWVFVTQSDQLVLSKLLPLADYGYFTAAILVASGLMIVSGPVSNAIMPRMTNLEARGDHTQLIAIYRQATQLIVVTAIPATLVLTFFPRQVLWAWTGDTVLVDKVASVLRLYALGYGILTVGAFPYYLQYAKSNLRLHLVGNIFFAVLLIPSIVWSAIHYGMIGTGWAWLASNIIYFLLWTPLVHRRFAPGLHWDWTWRDVARPSAPALLVAAVAAWLVAWSPNRTWLAIELAIAGVVFMALTYWPADRLAFFHRLDTLRRAKRDVA</sequence>
<reference evidence="11 12" key="1">
    <citation type="submission" date="2020-10" db="EMBL/GenBank/DDBJ databases">
        <title>Phylogeny of dyella-like bacteria.</title>
        <authorList>
            <person name="Fu J."/>
        </authorList>
    </citation>
    <scope>NUCLEOTIDE SEQUENCE [LARGE SCALE GENOMIC DNA]</scope>
    <source>
        <strain evidence="11 12">DKC-1</strain>
    </source>
</reference>
<comment type="caution">
    <text evidence="11">The sequence shown here is derived from an EMBL/GenBank/DDBJ whole genome shotgun (WGS) entry which is preliminary data.</text>
</comment>
<feature type="transmembrane region" description="Helical" evidence="10">
    <location>
        <begin position="96"/>
        <end position="115"/>
    </location>
</feature>
<feature type="transmembrane region" description="Helical" evidence="10">
    <location>
        <begin position="317"/>
        <end position="335"/>
    </location>
</feature>
<keyword evidence="4" id="KW-0133">Cell shape</keyword>
<proteinExistence type="inferred from homology"/>
<dbReference type="InterPro" id="IPR050833">
    <property type="entry name" value="Poly_Biosynth_Transport"/>
</dbReference>
<feature type="transmembrane region" description="Helical" evidence="10">
    <location>
        <begin position="378"/>
        <end position="396"/>
    </location>
</feature>
<feature type="transmembrane region" description="Helical" evidence="10">
    <location>
        <begin position="290"/>
        <end position="311"/>
    </location>
</feature>
<keyword evidence="5" id="KW-0573">Peptidoglycan synthesis</keyword>
<dbReference type="InterPro" id="IPR004268">
    <property type="entry name" value="MurJ"/>
</dbReference>
<feature type="transmembrane region" description="Helical" evidence="10">
    <location>
        <begin position="258"/>
        <end position="278"/>
    </location>
</feature>
<feature type="transmembrane region" description="Helical" evidence="10">
    <location>
        <begin position="176"/>
        <end position="198"/>
    </location>
</feature>
<evidence type="ECO:0000313" key="11">
    <source>
        <dbReference type="EMBL" id="MFK2929573.1"/>
    </source>
</evidence>
<name>A0ABW8KBR3_9GAMM</name>
<evidence type="ECO:0000256" key="8">
    <source>
        <dbReference type="ARBA" id="ARBA00060041"/>
    </source>
</evidence>
<feature type="transmembrane region" description="Helical" evidence="10">
    <location>
        <begin position="356"/>
        <end position="372"/>
    </location>
</feature>
<keyword evidence="7 10" id="KW-0472">Membrane</keyword>
<dbReference type="Proteomes" id="UP001620397">
    <property type="component" value="Unassembled WGS sequence"/>
</dbReference>
<protein>
    <submittedName>
        <fullName evidence="11">Oligosaccharide flippase family protein</fullName>
    </submittedName>
</protein>
<comment type="function">
    <text evidence="8">Involved in peptidoglycan biosynthesis. Transports lipid-linked peptidoglycan precursors from the inner to the outer leaflet of the cytoplasmic membrane.</text>
</comment>